<accession>A0ACC2GAJ0</accession>
<sequence length="147" mass="16039">MATETSSVPEGPAQLPISRISFNYFLHGQGPGCTNEQRSEIRTPDTSASRAFYNIYPLHELVSVTQLCREMALSCISPPRADLVQRHAGSGQPDRPSNVMSRYIIGSARSFQMRTDEARATAITCLAACLPSPPPGGLAHYRCDQTQ</sequence>
<keyword evidence="2" id="KW-1185">Reference proteome</keyword>
<name>A0ACC2GAJ0_DALPE</name>
<reference evidence="1" key="1">
    <citation type="submission" date="2021-05" db="EMBL/GenBank/DDBJ databases">
        <authorList>
            <person name="Pan Q."/>
            <person name="Jouanno E."/>
            <person name="Zahm M."/>
            <person name="Klopp C."/>
            <person name="Cabau C."/>
            <person name="Louis A."/>
            <person name="Berthelot C."/>
            <person name="Parey E."/>
            <person name="Roest Crollius H."/>
            <person name="Montfort J."/>
            <person name="Robinson-Rechavi M."/>
            <person name="Bouchez O."/>
            <person name="Lampietro C."/>
            <person name="Lopez Roques C."/>
            <person name="Donnadieu C."/>
            <person name="Postlethwait J."/>
            <person name="Bobe J."/>
            <person name="Dillon D."/>
            <person name="Chandos A."/>
            <person name="von Hippel F."/>
            <person name="Guiguen Y."/>
        </authorList>
    </citation>
    <scope>NUCLEOTIDE SEQUENCE</scope>
    <source>
        <strain evidence="1">YG-Jan2019</strain>
    </source>
</reference>
<dbReference type="Proteomes" id="UP001157502">
    <property type="component" value="Chromosome 15"/>
</dbReference>
<proteinExistence type="predicted"/>
<protein>
    <submittedName>
        <fullName evidence="1">Uncharacterized protein</fullName>
    </submittedName>
</protein>
<organism evidence="1 2">
    <name type="scientific">Dallia pectoralis</name>
    <name type="common">Alaska blackfish</name>
    <dbReference type="NCBI Taxonomy" id="75939"/>
    <lineage>
        <taxon>Eukaryota</taxon>
        <taxon>Metazoa</taxon>
        <taxon>Chordata</taxon>
        <taxon>Craniata</taxon>
        <taxon>Vertebrata</taxon>
        <taxon>Euteleostomi</taxon>
        <taxon>Actinopterygii</taxon>
        <taxon>Neopterygii</taxon>
        <taxon>Teleostei</taxon>
        <taxon>Protacanthopterygii</taxon>
        <taxon>Esociformes</taxon>
        <taxon>Umbridae</taxon>
        <taxon>Dallia</taxon>
    </lineage>
</organism>
<dbReference type="EMBL" id="CM055742">
    <property type="protein sequence ID" value="KAJ8000669.1"/>
    <property type="molecule type" value="Genomic_DNA"/>
</dbReference>
<gene>
    <name evidence="1" type="ORF">DPEC_G00182760</name>
</gene>
<comment type="caution">
    <text evidence="1">The sequence shown here is derived from an EMBL/GenBank/DDBJ whole genome shotgun (WGS) entry which is preliminary data.</text>
</comment>
<evidence type="ECO:0000313" key="2">
    <source>
        <dbReference type="Proteomes" id="UP001157502"/>
    </source>
</evidence>
<evidence type="ECO:0000313" key="1">
    <source>
        <dbReference type="EMBL" id="KAJ8000669.1"/>
    </source>
</evidence>